<dbReference type="Proteomes" id="UP000318242">
    <property type="component" value="Unassembled WGS sequence"/>
</dbReference>
<protein>
    <recommendedName>
        <fullName evidence="4">Lipoprotein</fullName>
    </recommendedName>
</protein>
<keyword evidence="3" id="KW-1185">Reference proteome</keyword>
<dbReference type="AlphaFoldDB" id="A0A4Y3IPI4"/>
<name>A0A4Y3IPI4_9VIBR</name>
<dbReference type="EMBL" id="BJLH01000008">
    <property type="protein sequence ID" value="GEA60754.1"/>
    <property type="molecule type" value="Genomic_DNA"/>
</dbReference>
<feature type="region of interest" description="Disordered" evidence="1">
    <location>
        <begin position="17"/>
        <end position="48"/>
    </location>
</feature>
<evidence type="ECO:0008006" key="4">
    <source>
        <dbReference type="Google" id="ProtNLM"/>
    </source>
</evidence>
<sequence length="48" mass="5271">MKYITAVLLSLMLIGCGGSDNEQPQPTPSEPHKEDVFFGESSWGEGTW</sequence>
<gene>
    <name evidence="2" type="ORF">VCO01S_19470</name>
</gene>
<reference evidence="2 3" key="1">
    <citation type="submission" date="2019-06" db="EMBL/GenBank/DDBJ databases">
        <title>Whole genome shotgun sequence of Vibrio comitans NBRC 102076.</title>
        <authorList>
            <person name="Hosoyama A."/>
            <person name="Uohara A."/>
            <person name="Ohji S."/>
            <person name="Ichikawa N."/>
        </authorList>
    </citation>
    <scope>NUCLEOTIDE SEQUENCE [LARGE SCALE GENOMIC DNA]</scope>
    <source>
        <strain evidence="2 3">NBRC 102076</strain>
    </source>
</reference>
<evidence type="ECO:0000313" key="2">
    <source>
        <dbReference type="EMBL" id="GEA60754.1"/>
    </source>
</evidence>
<organism evidence="2 3">
    <name type="scientific">Vibrio comitans NBRC 102076</name>
    <dbReference type="NCBI Taxonomy" id="1219078"/>
    <lineage>
        <taxon>Bacteria</taxon>
        <taxon>Pseudomonadati</taxon>
        <taxon>Pseudomonadota</taxon>
        <taxon>Gammaproteobacteria</taxon>
        <taxon>Vibrionales</taxon>
        <taxon>Vibrionaceae</taxon>
        <taxon>Vibrio</taxon>
    </lineage>
</organism>
<dbReference type="RefSeq" id="WP_167495366.1">
    <property type="nucleotide sequence ID" value="NZ_BJLH01000008.1"/>
</dbReference>
<dbReference type="PROSITE" id="PS51257">
    <property type="entry name" value="PROKAR_LIPOPROTEIN"/>
    <property type="match status" value="1"/>
</dbReference>
<evidence type="ECO:0000256" key="1">
    <source>
        <dbReference type="SAM" id="MobiDB-lite"/>
    </source>
</evidence>
<accession>A0A4Y3IPI4</accession>
<comment type="caution">
    <text evidence="2">The sequence shown here is derived from an EMBL/GenBank/DDBJ whole genome shotgun (WGS) entry which is preliminary data.</text>
</comment>
<evidence type="ECO:0000313" key="3">
    <source>
        <dbReference type="Proteomes" id="UP000318242"/>
    </source>
</evidence>
<proteinExistence type="predicted"/>